<dbReference type="InterPro" id="IPR004072">
    <property type="entry name" value="Vmron_rcpt_1"/>
</dbReference>
<dbReference type="AlphaFoldDB" id="A0A7J7EMY3"/>
<evidence type="ECO:0000256" key="3">
    <source>
        <dbReference type="ARBA" id="ARBA00022475"/>
    </source>
</evidence>
<organism evidence="12 13">
    <name type="scientific">Diceros bicornis minor</name>
    <name type="common">South-central black rhinoceros</name>
    <dbReference type="NCBI Taxonomy" id="77932"/>
    <lineage>
        <taxon>Eukaryota</taxon>
        <taxon>Metazoa</taxon>
        <taxon>Chordata</taxon>
        <taxon>Craniata</taxon>
        <taxon>Vertebrata</taxon>
        <taxon>Euteleostomi</taxon>
        <taxon>Mammalia</taxon>
        <taxon>Eutheria</taxon>
        <taxon>Laurasiatheria</taxon>
        <taxon>Perissodactyla</taxon>
        <taxon>Rhinocerotidae</taxon>
        <taxon>Diceros</taxon>
    </lineage>
</organism>
<feature type="transmembrane region" description="Helical" evidence="11">
    <location>
        <begin position="44"/>
        <end position="62"/>
    </location>
</feature>
<name>A0A7J7EMY3_DICBM</name>
<keyword evidence="5 11" id="KW-0812">Transmembrane</keyword>
<keyword evidence="10 11" id="KW-0807">Transducer</keyword>
<comment type="subcellular location">
    <subcellularLocation>
        <location evidence="1 11">Cell membrane</location>
        <topology evidence="1 11">Multi-pass membrane protein</topology>
    </subcellularLocation>
</comment>
<reference evidence="12 13" key="1">
    <citation type="journal article" date="2020" name="Mol. Biol. Evol.">
        <title>Interspecific Gene Flow and the Evolution of Specialization in Black and White Rhinoceros.</title>
        <authorList>
            <person name="Moodley Y."/>
            <person name="Westbury M.V."/>
            <person name="Russo I.M."/>
            <person name="Gopalakrishnan S."/>
            <person name="Rakotoarivelo A."/>
            <person name="Olsen R.A."/>
            <person name="Prost S."/>
            <person name="Tunstall T."/>
            <person name="Ryder O.A."/>
            <person name="Dalen L."/>
            <person name="Bruford M.W."/>
        </authorList>
    </citation>
    <scope>NUCLEOTIDE SEQUENCE [LARGE SCALE GENOMIC DNA]</scope>
    <source>
        <strain evidence="12">SBR-YM</strain>
        <tissue evidence="12">Skin</tissue>
    </source>
</reference>
<accession>A0A7J7EMY3</accession>
<evidence type="ECO:0000256" key="11">
    <source>
        <dbReference type="RuleBase" id="RU364061"/>
    </source>
</evidence>
<keyword evidence="6 11" id="KW-1133">Transmembrane helix</keyword>
<protein>
    <recommendedName>
        <fullName evidence="11">Vomeronasal type-1 receptor</fullName>
    </recommendedName>
</protein>
<evidence type="ECO:0000256" key="9">
    <source>
        <dbReference type="ARBA" id="ARBA00023170"/>
    </source>
</evidence>
<evidence type="ECO:0000313" key="12">
    <source>
        <dbReference type="EMBL" id="KAF5917063.1"/>
    </source>
</evidence>
<comment type="caution">
    <text evidence="11">Lacks conserved residue(s) required for the propagation of feature annotation.</text>
</comment>
<keyword evidence="9 11" id="KW-0675">Receptor</keyword>
<feature type="non-terminal residue" evidence="12">
    <location>
        <position position="194"/>
    </location>
</feature>
<evidence type="ECO:0000256" key="2">
    <source>
        <dbReference type="ARBA" id="ARBA00010663"/>
    </source>
</evidence>
<comment type="caution">
    <text evidence="12">The sequence shown here is derived from an EMBL/GenBank/DDBJ whole genome shotgun (WGS) entry which is preliminary data.</text>
</comment>
<evidence type="ECO:0000256" key="5">
    <source>
        <dbReference type="ARBA" id="ARBA00022692"/>
    </source>
</evidence>
<evidence type="ECO:0000256" key="6">
    <source>
        <dbReference type="ARBA" id="ARBA00022989"/>
    </source>
</evidence>
<dbReference type="PANTHER" id="PTHR24062">
    <property type="entry name" value="VOMERONASAL TYPE-1 RECEPTOR"/>
    <property type="match status" value="1"/>
</dbReference>
<sequence>KKPLVSGEYWISVDMTHMVLASYFHAESSISEDKYQSMRTDRMATGNLTVGMIILLQTILGILGNLSLLYHCLLLYFTGCGLMPTDLLVKNLIVANSLVLFSREIPDAMPSFGDFGCRYFSYVRGVGRGVSISTTCLLSVFQAIMISPRNSSTIITMCFPTVSPFLLMSHDSNVSGPCFVWIRNTKSPNLMRKM</sequence>
<proteinExistence type="inferred from homology"/>
<keyword evidence="3 11" id="KW-1003">Cell membrane</keyword>
<dbReference type="Proteomes" id="UP000551758">
    <property type="component" value="Unassembled WGS sequence"/>
</dbReference>
<dbReference type="GO" id="GO:0019236">
    <property type="term" value="P:response to pheromone"/>
    <property type="evidence" value="ECO:0007669"/>
    <property type="project" value="UniProtKB-KW"/>
</dbReference>
<evidence type="ECO:0000256" key="4">
    <source>
        <dbReference type="ARBA" id="ARBA00022507"/>
    </source>
</evidence>
<dbReference type="GO" id="GO:0005886">
    <property type="term" value="C:plasma membrane"/>
    <property type="evidence" value="ECO:0007669"/>
    <property type="project" value="UniProtKB-SubCell"/>
</dbReference>
<evidence type="ECO:0000313" key="13">
    <source>
        <dbReference type="Proteomes" id="UP000551758"/>
    </source>
</evidence>
<evidence type="ECO:0000256" key="8">
    <source>
        <dbReference type="ARBA" id="ARBA00023136"/>
    </source>
</evidence>
<dbReference type="SUPFAM" id="SSF81321">
    <property type="entry name" value="Family A G protein-coupled receptor-like"/>
    <property type="match status" value="1"/>
</dbReference>
<comment type="similarity">
    <text evidence="2 11">Belongs to the G-protein coupled receptor 1 family.</text>
</comment>
<evidence type="ECO:0000256" key="10">
    <source>
        <dbReference type="ARBA" id="ARBA00023224"/>
    </source>
</evidence>
<keyword evidence="7 11" id="KW-0297">G-protein coupled receptor</keyword>
<evidence type="ECO:0000256" key="7">
    <source>
        <dbReference type="ARBA" id="ARBA00023040"/>
    </source>
</evidence>
<gene>
    <name evidence="12" type="ORF">HPG69_013987</name>
</gene>
<keyword evidence="13" id="KW-1185">Reference proteome</keyword>
<keyword evidence="4 11" id="KW-0589">Pheromone response</keyword>
<dbReference type="GO" id="GO:0016503">
    <property type="term" value="F:pheromone receptor activity"/>
    <property type="evidence" value="ECO:0007669"/>
    <property type="project" value="InterPro"/>
</dbReference>
<dbReference type="EMBL" id="JACDTQ010002604">
    <property type="protein sequence ID" value="KAF5917063.1"/>
    <property type="molecule type" value="Genomic_DNA"/>
</dbReference>
<keyword evidence="8 11" id="KW-0472">Membrane</keyword>
<dbReference type="Gene3D" id="1.20.1070.10">
    <property type="entry name" value="Rhodopsin 7-helix transmembrane proteins"/>
    <property type="match status" value="1"/>
</dbReference>
<dbReference type="Pfam" id="PF03402">
    <property type="entry name" value="V1R"/>
    <property type="match status" value="1"/>
</dbReference>
<evidence type="ECO:0000256" key="1">
    <source>
        <dbReference type="ARBA" id="ARBA00004651"/>
    </source>
</evidence>